<feature type="domain" description="Methyl-accepting transducer" evidence="13">
    <location>
        <begin position="277"/>
        <end position="513"/>
    </location>
</feature>
<dbReference type="InterPro" id="IPR003122">
    <property type="entry name" value="Tar_rcpt_lig-bd"/>
</dbReference>
<dbReference type="Pfam" id="PF02203">
    <property type="entry name" value="TarH"/>
    <property type="match status" value="1"/>
</dbReference>
<keyword evidence="6 12" id="KW-0812">Transmembrane</keyword>
<evidence type="ECO:0000256" key="9">
    <source>
        <dbReference type="ARBA" id="ARBA00023224"/>
    </source>
</evidence>
<feature type="transmembrane region" description="Helical" evidence="12">
    <location>
        <begin position="193"/>
        <end position="219"/>
    </location>
</feature>
<dbReference type="RefSeq" id="WP_012470923.1">
    <property type="nucleotide sequence ID" value="NC_010814.1"/>
</dbReference>
<dbReference type="PROSITE" id="PS50111">
    <property type="entry name" value="CHEMOTAXIS_TRANSDUC_2"/>
    <property type="match status" value="1"/>
</dbReference>
<evidence type="ECO:0000256" key="6">
    <source>
        <dbReference type="ARBA" id="ARBA00022692"/>
    </source>
</evidence>
<keyword evidence="3" id="KW-0488">Methylation</keyword>
<keyword evidence="7 12" id="KW-1133">Transmembrane helix</keyword>
<dbReference type="SMART" id="SM00283">
    <property type="entry name" value="MA"/>
    <property type="match status" value="1"/>
</dbReference>
<evidence type="ECO:0000259" key="14">
    <source>
        <dbReference type="PROSITE" id="PS50885"/>
    </source>
</evidence>
<dbReference type="InterPro" id="IPR004089">
    <property type="entry name" value="MCPsignal_dom"/>
</dbReference>
<dbReference type="SMART" id="SM00304">
    <property type="entry name" value="HAMP"/>
    <property type="match status" value="1"/>
</dbReference>
<dbReference type="GO" id="GO:0005886">
    <property type="term" value="C:plasma membrane"/>
    <property type="evidence" value="ECO:0007669"/>
    <property type="project" value="UniProtKB-SubCell"/>
</dbReference>
<keyword evidence="5" id="KW-0997">Cell inner membrane</keyword>
<keyword evidence="4" id="KW-0145">Chemotaxis</keyword>
<evidence type="ECO:0000313" key="15">
    <source>
        <dbReference type="EMBL" id="ACD96598.1"/>
    </source>
</evidence>
<organism evidence="15 16">
    <name type="scientific">Trichlorobacter lovleyi (strain ATCC BAA-1151 / DSM 17278 / SZ)</name>
    <name type="common">Geobacter lovleyi</name>
    <dbReference type="NCBI Taxonomy" id="398767"/>
    <lineage>
        <taxon>Bacteria</taxon>
        <taxon>Pseudomonadati</taxon>
        <taxon>Thermodesulfobacteriota</taxon>
        <taxon>Desulfuromonadia</taxon>
        <taxon>Geobacterales</taxon>
        <taxon>Geobacteraceae</taxon>
        <taxon>Trichlorobacter</taxon>
    </lineage>
</organism>
<dbReference type="AlphaFoldDB" id="B3E825"/>
<evidence type="ECO:0000259" key="13">
    <source>
        <dbReference type="PROSITE" id="PS50111"/>
    </source>
</evidence>
<dbReference type="GO" id="GO:0007165">
    <property type="term" value="P:signal transduction"/>
    <property type="evidence" value="ECO:0007669"/>
    <property type="project" value="UniProtKB-KW"/>
</dbReference>
<evidence type="ECO:0000256" key="1">
    <source>
        <dbReference type="ARBA" id="ARBA00004429"/>
    </source>
</evidence>
<evidence type="ECO:0000256" key="11">
    <source>
        <dbReference type="PROSITE-ProRule" id="PRU00284"/>
    </source>
</evidence>
<evidence type="ECO:0000256" key="8">
    <source>
        <dbReference type="ARBA" id="ARBA00023136"/>
    </source>
</evidence>
<dbReference type="CDD" id="cd06225">
    <property type="entry name" value="HAMP"/>
    <property type="match status" value="1"/>
</dbReference>
<keyword evidence="9 11" id="KW-0807">Transducer</keyword>
<dbReference type="PRINTS" id="PR00260">
    <property type="entry name" value="CHEMTRNSDUCR"/>
</dbReference>
<dbReference type="CDD" id="cd11386">
    <property type="entry name" value="MCP_signal"/>
    <property type="match status" value="1"/>
</dbReference>
<gene>
    <name evidence="15" type="ordered locus">Glov_2890</name>
</gene>
<keyword evidence="2" id="KW-1003">Cell membrane</keyword>
<keyword evidence="8 12" id="KW-0472">Membrane</keyword>
<evidence type="ECO:0000256" key="5">
    <source>
        <dbReference type="ARBA" id="ARBA00022519"/>
    </source>
</evidence>
<dbReference type="PANTHER" id="PTHR32089">
    <property type="entry name" value="METHYL-ACCEPTING CHEMOTAXIS PROTEIN MCPB"/>
    <property type="match status" value="1"/>
</dbReference>
<evidence type="ECO:0000256" key="2">
    <source>
        <dbReference type="ARBA" id="ARBA00022475"/>
    </source>
</evidence>
<dbReference type="eggNOG" id="COG0840">
    <property type="taxonomic scope" value="Bacteria"/>
</dbReference>
<dbReference type="PANTHER" id="PTHR32089:SF112">
    <property type="entry name" value="LYSOZYME-LIKE PROTEIN-RELATED"/>
    <property type="match status" value="1"/>
</dbReference>
<feature type="domain" description="HAMP" evidence="14">
    <location>
        <begin position="220"/>
        <end position="272"/>
    </location>
</feature>
<dbReference type="PROSITE" id="PS50885">
    <property type="entry name" value="HAMP"/>
    <property type="match status" value="1"/>
</dbReference>
<dbReference type="KEGG" id="glo:Glov_2890"/>
<keyword evidence="16" id="KW-1185">Reference proteome</keyword>
<dbReference type="InterPro" id="IPR004090">
    <property type="entry name" value="Chemotax_Me-accpt_rcpt"/>
</dbReference>
<dbReference type="Gene3D" id="1.10.287.950">
    <property type="entry name" value="Methyl-accepting chemotaxis protein"/>
    <property type="match status" value="1"/>
</dbReference>
<proteinExistence type="inferred from homology"/>
<dbReference type="FunFam" id="1.10.287.950:FF:000001">
    <property type="entry name" value="Methyl-accepting chemotaxis sensory transducer"/>
    <property type="match status" value="1"/>
</dbReference>
<comment type="subcellular location">
    <subcellularLocation>
        <location evidence="1">Cell inner membrane</location>
        <topology evidence="1">Multi-pass membrane protein</topology>
    </subcellularLocation>
</comment>
<dbReference type="STRING" id="398767.Glov_2890"/>
<dbReference type="InterPro" id="IPR003660">
    <property type="entry name" value="HAMP_dom"/>
</dbReference>
<accession>B3E825</accession>
<dbReference type="Pfam" id="PF00672">
    <property type="entry name" value="HAMP"/>
    <property type="match status" value="1"/>
</dbReference>
<reference evidence="15 16" key="1">
    <citation type="submission" date="2008-05" db="EMBL/GenBank/DDBJ databases">
        <title>Complete sequence of chromosome of Geobacter lovleyi SZ.</title>
        <authorList>
            <consortium name="US DOE Joint Genome Institute"/>
            <person name="Lucas S."/>
            <person name="Copeland A."/>
            <person name="Lapidus A."/>
            <person name="Glavina del Rio T."/>
            <person name="Dalin E."/>
            <person name="Tice H."/>
            <person name="Bruce D."/>
            <person name="Goodwin L."/>
            <person name="Pitluck S."/>
            <person name="Chertkov O."/>
            <person name="Meincke L."/>
            <person name="Brettin T."/>
            <person name="Detter J.C."/>
            <person name="Han C."/>
            <person name="Tapia R."/>
            <person name="Kuske C.R."/>
            <person name="Schmutz J."/>
            <person name="Larimer F."/>
            <person name="Land M."/>
            <person name="Hauser L."/>
            <person name="Kyrpides N."/>
            <person name="Mikhailova N."/>
            <person name="Sung Y."/>
            <person name="Fletcher K.E."/>
            <person name="Ritalahti K.M."/>
            <person name="Loeffler F.E."/>
            <person name="Richardson P."/>
        </authorList>
    </citation>
    <scope>NUCLEOTIDE SEQUENCE [LARGE SCALE GENOMIC DNA]</scope>
    <source>
        <strain evidence="16">ATCC BAA-1151 / DSM 17278 / SZ</strain>
    </source>
</reference>
<dbReference type="Pfam" id="PF00015">
    <property type="entry name" value="MCPsignal"/>
    <property type="match status" value="1"/>
</dbReference>
<sequence length="549" mass="58615">MNFTIKSKLFIMLLVACVSVTVAGVLGLAGMKSSNDSIETMYKKNLVNTDQINQIMALMRNNRIQMLLALQHNPAIPEIAKMHDHPLTAHTDQLIKNIEEITAIWKEYTSGRILSAAEKKQADDFAEKRMHFVKEGLLATHEAVLAGKFEDAVRITLTKTNPLFKVANEAAQKIYDNEKAQAKKAYEDAVSHYYTTMALVTAAIVLSITIALILGFLIIRSITSSVAALIKASGDMAQGDLSQRLRLTTKDEFGVIGHSFDAMADSFTQALQKVSDASTQVSVAASQVSSTAERIATGAEEVAAQTGTVATAGEEMSATSGDIAQNCQMAAEGAQRASQAASDGAAVVERTVMVIGQIAAKVQETARTVEKLGERSAKIGDIIGTIDDIADQTNLLALNAAIEAAHAGEHGRGFAVVADGVRELAKRTTRATKEIGEMVKAIQIETEGAVVAMEQGVHQVESGTVEAGKSGQALQHILELINDVAMQVNQIATAAEEQTATTSEISSNIMQITEVVQQTSQGAHESATAAAQLNGNAEELQRLVRQFRL</sequence>
<dbReference type="OrthoDB" id="9806477at2"/>
<evidence type="ECO:0000256" key="4">
    <source>
        <dbReference type="ARBA" id="ARBA00022500"/>
    </source>
</evidence>
<evidence type="ECO:0000256" key="12">
    <source>
        <dbReference type="SAM" id="Phobius"/>
    </source>
</evidence>
<dbReference type="GO" id="GO:0004888">
    <property type="term" value="F:transmembrane signaling receptor activity"/>
    <property type="evidence" value="ECO:0007669"/>
    <property type="project" value="InterPro"/>
</dbReference>
<protein>
    <submittedName>
        <fullName evidence="15">Methyl-accepting chemotaxis sensory transducer</fullName>
    </submittedName>
</protein>
<evidence type="ECO:0000256" key="3">
    <source>
        <dbReference type="ARBA" id="ARBA00022481"/>
    </source>
</evidence>
<dbReference type="Proteomes" id="UP000002420">
    <property type="component" value="Chromosome"/>
</dbReference>
<dbReference type="GO" id="GO:0006935">
    <property type="term" value="P:chemotaxis"/>
    <property type="evidence" value="ECO:0007669"/>
    <property type="project" value="UniProtKB-KW"/>
</dbReference>
<dbReference type="HOGENOM" id="CLU_000445_107_27_7"/>
<dbReference type="SUPFAM" id="SSF58104">
    <property type="entry name" value="Methyl-accepting chemotaxis protein (MCP) signaling domain"/>
    <property type="match status" value="1"/>
</dbReference>
<evidence type="ECO:0000313" key="16">
    <source>
        <dbReference type="Proteomes" id="UP000002420"/>
    </source>
</evidence>
<evidence type="ECO:0000256" key="7">
    <source>
        <dbReference type="ARBA" id="ARBA00022989"/>
    </source>
</evidence>
<name>B3E825_TRIL1</name>
<dbReference type="EMBL" id="CP001089">
    <property type="protein sequence ID" value="ACD96598.1"/>
    <property type="molecule type" value="Genomic_DNA"/>
</dbReference>
<comment type="similarity">
    <text evidence="10">Belongs to the methyl-accepting chemotaxis (MCP) protein family.</text>
</comment>
<evidence type="ECO:0000256" key="10">
    <source>
        <dbReference type="ARBA" id="ARBA00029447"/>
    </source>
</evidence>